<evidence type="ECO:0000259" key="3">
    <source>
        <dbReference type="Pfam" id="PF03816"/>
    </source>
</evidence>
<name>A0ABU4DRY2_9DEIO</name>
<dbReference type="PANTHER" id="PTHR33392">
    <property type="entry name" value="POLYISOPRENYL-TEICHOIC ACID--PEPTIDOGLYCAN TEICHOIC ACID TRANSFERASE TAGU"/>
    <property type="match status" value="1"/>
</dbReference>
<dbReference type="Proteomes" id="UP001276150">
    <property type="component" value="Unassembled WGS sequence"/>
</dbReference>
<dbReference type="NCBIfam" id="TIGR00350">
    <property type="entry name" value="lytR_cpsA_psr"/>
    <property type="match status" value="1"/>
</dbReference>
<feature type="compositionally biased region" description="Low complexity" evidence="2">
    <location>
        <begin position="419"/>
        <end position="435"/>
    </location>
</feature>
<proteinExistence type="inferred from homology"/>
<protein>
    <submittedName>
        <fullName evidence="5">LCP family protein</fullName>
    </submittedName>
</protein>
<dbReference type="Gene3D" id="3.40.630.190">
    <property type="entry name" value="LCP protein"/>
    <property type="match status" value="1"/>
</dbReference>
<organism evidence="5 6">
    <name type="scientific">Deinococcus arenicola</name>
    <dbReference type="NCBI Taxonomy" id="2994950"/>
    <lineage>
        <taxon>Bacteria</taxon>
        <taxon>Thermotogati</taxon>
        <taxon>Deinococcota</taxon>
        <taxon>Deinococci</taxon>
        <taxon>Deinococcales</taxon>
        <taxon>Deinococcaceae</taxon>
        <taxon>Deinococcus</taxon>
    </lineage>
</organism>
<evidence type="ECO:0000256" key="2">
    <source>
        <dbReference type="SAM" id="MobiDB-lite"/>
    </source>
</evidence>
<dbReference type="InterPro" id="IPR004474">
    <property type="entry name" value="LytR_CpsA_psr"/>
</dbReference>
<dbReference type="Pfam" id="PF03816">
    <property type="entry name" value="LytR_cpsA_psr"/>
    <property type="match status" value="1"/>
</dbReference>
<keyword evidence="6" id="KW-1185">Reference proteome</keyword>
<gene>
    <name evidence="5" type="ORF">ORD21_08525</name>
</gene>
<feature type="domain" description="Cell envelope-related transcriptional attenuator" evidence="3">
    <location>
        <begin position="88"/>
        <end position="238"/>
    </location>
</feature>
<sequence>MTAPTPTTPPRALGRLRAVQTFGLSLAALTLGGLALLQGAGGASRLALAAGTAPQYTVLLAGRDIVYCYYHQPCKDQDNPVGALEPPNTDTLMLVKVDGSRVRVLNIPRDTNVGPFDPTERPSIQKVNSRYGSGGPDSLTRAVETVVGERVDSYVVVRTDYVERVIDALGGLDVTVPEGGIEWVDNAAGVNLKLRAGPHHLKGKVAVLYLRVRKGFGDDYGRIDHQKQALAQLAAKLRSPRGLAALPTILGGVGDGVQTNADPELLTALRPYLSNLKLSFATLPTDTIPGSFNLAVNRGKLAQLWGDQPAAASPSPSVRVSVADASGAGLGRALQDALKTLGYTQVTVRTQPRSREASQVFTDQDVADAGALADLLSLPRLQGERFPVEPGEVGILLGMDAREHLAALFPFAQLPVPPLSTSRSSTSRPSTSQFPATPPAPFPTENP</sequence>
<dbReference type="InterPro" id="IPR027381">
    <property type="entry name" value="LytR/CpsA/Psr_C"/>
</dbReference>
<evidence type="ECO:0000259" key="4">
    <source>
        <dbReference type="Pfam" id="PF13399"/>
    </source>
</evidence>
<evidence type="ECO:0000313" key="5">
    <source>
        <dbReference type="EMBL" id="MDV6374630.1"/>
    </source>
</evidence>
<evidence type="ECO:0000313" key="6">
    <source>
        <dbReference type="Proteomes" id="UP001276150"/>
    </source>
</evidence>
<dbReference type="Pfam" id="PF13399">
    <property type="entry name" value="LytR_C"/>
    <property type="match status" value="1"/>
</dbReference>
<feature type="domain" description="LytR/CpsA/Psr regulator C-terminal" evidence="4">
    <location>
        <begin position="317"/>
        <end position="400"/>
    </location>
</feature>
<reference evidence="5 6" key="1">
    <citation type="submission" date="2022-11" db="EMBL/GenBank/DDBJ databases">
        <title>Deinococcus ZS9-10, Low Temperature and Draught-tolerating, UV-resistant Bacteria from Continental Antarctica.</title>
        <authorList>
            <person name="Cheng L."/>
        </authorList>
    </citation>
    <scope>NUCLEOTIDE SEQUENCE [LARGE SCALE GENOMIC DNA]</scope>
    <source>
        <strain evidence="5 6">ZS9-10</strain>
    </source>
</reference>
<dbReference type="RefSeq" id="WP_317639952.1">
    <property type="nucleotide sequence ID" value="NZ_JAPMIV010000012.1"/>
</dbReference>
<comment type="caution">
    <text evidence="5">The sequence shown here is derived from an EMBL/GenBank/DDBJ whole genome shotgun (WGS) entry which is preliminary data.</text>
</comment>
<dbReference type="InterPro" id="IPR050922">
    <property type="entry name" value="LytR/CpsA/Psr_CW_biosynth"/>
</dbReference>
<accession>A0ABU4DRY2</accession>
<evidence type="ECO:0000256" key="1">
    <source>
        <dbReference type="ARBA" id="ARBA00006068"/>
    </source>
</evidence>
<feature type="compositionally biased region" description="Pro residues" evidence="2">
    <location>
        <begin position="436"/>
        <end position="447"/>
    </location>
</feature>
<comment type="similarity">
    <text evidence="1">Belongs to the LytR/CpsA/Psr (LCP) family.</text>
</comment>
<feature type="region of interest" description="Disordered" evidence="2">
    <location>
        <begin position="418"/>
        <end position="447"/>
    </location>
</feature>
<dbReference type="PANTHER" id="PTHR33392:SF6">
    <property type="entry name" value="POLYISOPRENYL-TEICHOIC ACID--PEPTIDOGLYCAN TEICHOIC ACID TRANSFERASE TAGU"/>
    <property type="match status" value="1"/>
</dbReference>
<dbReference type="EMBL" id="JAPMIV010000012">
    <property type="protein sequence ID" value="MDV6374630.1"/>
    <property type="molecule type" value="Genomic_DNA"/>
</dbReference>